<sequence length="76" mass="8497">MEQDAVKIEGPQTAAKYHKRRKQFSAYGGGGLRMSLKTYQTTAKWVALAERKCSKRYVLAAKLDAGKRAPLHFGIL</sequence>
<evidence type="ECO:0000313" key="1">
    <source>
        <dbReference type="Proteomes" id="UP000036681"/>
    </source>
</evidence>
<dbReference type="AlphaFoldDB" id="A0A0M3HNH3"/>
<reference evidence="2" key="1">
    <citation type="submission" date="2017-02" db="UniProtKB">
        <authorList>
            <consortium name="WormBaseParasite"/>
        </authorList>
    </citation>
    <scope>IDENTIFICATION</scope>
</reference>
<organism evidence="1 2">
    <name type="scientific">Ascaris lumbricoides</name>
    <name type="common">Giant roundworm</name>
    <dbReference type="NCBI Taxonomy" id="6252"/>
    <lineage>
        <taxon>Eukaryota</taxon>
        <taxon>Metazoa</taxon>
        <taxon>Ecdysozoa</taxon>
        <taxon>Nematoda</taxon>
        <taxon>Chromadorea</taxon>
        <taxon>Rhabditida</taxon>
        <taxon>Spirurina</taxon>
        <taxon>Ascaridomorpha</taxon>
        <taxon>Ascaridoidea</taxon>
        <taxon>Ascarididae</taxon>
        <taxon>Ascaris</taxon>
    </lineage>
</organism>
<dbReference type="WBParaSite" id="ALUE_0000323601-mRNA-1">
    <property type="protein sequence ID" value="ALUE_0000323601-mRNA-1"/>
    <property type="gene ID" value="ALUE_0000323601"/>
</dbReference>
<name>A0A0M3HNH3_ASCLU</name>
<evidence type="ECO:0000313" key="2">
    <source>
        <dbReference type="WBParaSite" id="ALUE_0000323601-mRNA-1"/>
    </source>
</evidence>
<accession>A0A0M3HNH3</accession>
<proteinExistence type="predicted"/>
<dbReference type="Proteomes" id="UP000036681">
    <property type="component" value="Unplaced"/>
</dbReference>
<keyword evidence="1" id="KW-1185">Reference proteome</keyword>
<protein>
    <submittedName>
        <fullName evidence="2">PH domain-containing protein</fullName>
    </submittedName>
</protein>